<sequence>MNIDLKFLEPYLIYIVFGFISLLILYIRSFVQESAKISALKKRNKELVEETESIKKEHQLDISKRKYQYESKKDQYLKFYRLIDSFTSEANISMQEKLIPILDTFYSNFLNASTSNIVGAENKAITEMSSQMQKISFDSVAELSKLRQETNTIKVIASKEILQKLRLLELSYEKITDKSNEMMSALPELIIENNQDKINEYQKEIEFSVKVSNSINDDIIELMRKELNEI</sequence>
<keyword evidence="4" id="KW-1185">Reference proteome</keyword>
<feature type="coiled-coil region" evidence="1">
    <location>
        <begin position="30"/>
        <end position="57"/>
    </location>
</feature>
<comment type="caution">
    <text evidence="3">The sequence shown here is derived from an EMBL/GenBank/DDBJ whole genome shotgun (WGS) entry which is preliminary data.</text>
</comment>
<evidence type="ECO:0000313" key="4">
    <source>
        <dbReference type="Proteomes" id="UP000092584"/>
    </source>
</evidence>
<dbReference type="STRING" id="1774273.LPB03_07845"/>
<gene>
    <name evidence="3" type="ORF">LPB3_01230</name>
</gene>
<accession>A0A1B8U358</accession>
<dbReference type="RefSeq" id="WP_065317780.1">
    <property type="nucleotide sequence ID" value="NZ_CP017477.1"/>
</dbReference>
<reference evidence="4" key="1">
    <citation type="submission" date="2016-02" db="EMBL/GenBank/DDBJ databases">
        <authorList>
            <person name="Shin S.-K."/>
            <person name="Yi H."/>
            <person name="Kim E."/>
        </authorList>
    </citation>
    <scope>NUCLEOTIDE SEQUENCE [LARGE SCALE GENOMIC DNA]</scope>
    <source>
        <strain evidence="4">LPB0003</strain>
    </source>
</reference>
<dbReference type="AlphaFoldDB" id="A0A1B8U358"/>
<keyword evidence="2" id="KW-0472">Membrane</keyword>
<evidence type="ECO:0000256" key="1">
    <source>
        <dbReference type="SAM" id="Coils"/>
    </source>
</evidence>
<evidence type="ECO:0000256" key="2">
    <source>
        <dbReference type="SAM" id="Phobius"/>
    </source>
</evidence>
<name>A0A1B8U358_9FLAO</name>
<keyword evidence="2" id="KW-1133">Transmembrane helix</keyword>
<feature type="transmembrane region" description="Helical" evidence="2">
    <location>
        <begin position="12"/>
        <end position="31"/>
    </location>
</feature>
<proteinExistence type="predicted"/>
<dbReference type="Proteomes" id="UP000092584">
    <property type="component" value="Unassembled WGS sequence"/>
</dbReference>
<protein>
    <submittedName>
        <fullName evidence="3">Uncharacterized protein</fullName>
    </submittedName>
</protein>
<evidence type="ECO:0000313" key="3">
    <source>
        <dbReference type="EMBL" id="OBY66314.1"/>
    </source>
</evidence>
<organism evidence="3 4">
    <name type="scientific">Polaribacter vadi</name>
    <dbReference type="NCBI Taxonomy" id="1774273"/>
    <lineage>
        <taxon>Bacteria</taxon>
        <taxon>Pseudomonadati</taxon>
        <taxon>Bacteroidota</taxon>
        <taxon>Flavobacteriia</taxon>
        <taxon>Flavobacteriales</taxon>
        <taxon>Flavobacteriaceae</taxon>
    </lineage>
</organism>
<dbReference type="KEGG" id="pob:LPB03_07845"/>
<dbReference type="EMBL" id="LSFM01000002">
    <property type="protein sequence ID" value="OBY66314.1"/>
    <property type="molecule type" value="Genomic_DNA"/>
</dbReference>
<dbReference type="OrthoDB" id="1264341at2"/>
<keyword evidence="1" id="KW-0175">Coiled coil</keyword>
<keyword evidence="2" id="KW-0812">Transmembrane</keyword>